<evidence type="ECO:0000313" key="2">
    <source>
        <dbReference type="Proteomes" id="UP000004810"/>
    </source>
</evidence>
<sequence length="101" mass="12118">MMDLKLENILRLKLDFPYLIRLERIRKKTEILPTLQFKKLQDPNGNRNKIPGMPELRESKRRKERPLNTYLSRKEEIRRICGNCQGKFQEKAAGTDFQNMK</sequence>
<dbReference type="Proteomes" id="UP000004810">
    <property type="component" value="Unassembled WGS sequence"/>
</dbReference>
<dbReference type="EMBL" id="ADBV01000378">
    <property type="protein sequence ID" value="EJW87478.1"/>
    <property type="molecule type" value="Genomic_DNA"/>
</dbReference>
<gene>
    <name evidence="1" type="ORF">WUBG_01612</name>
</gene>
<name>J9EZ22_WUCBA</name>
<evidence type="ECO:0000313" key="1">
    <source>
        <dbReference type="EMBL" id="EJW87478.1"/>
    </source>
</evidence>
<dbReference type="AlphaFoldDB" id="J9EZ22"/>
<proteinExistence type="predicted"/>
<accession>J9EZ22</accession>
<reference evidence="2" key="1">
    <citation type="submission" date="2012-08" db="EMBL/GenBank/DDBJ databases">
        <title>The Genome Sequence of Wuchereria bancrofti.</title>
        <authorList>
            <person name="Nutman T.B."/>
            <person name="Fink D.L."/>
            <person name="Russ C."/>
            <person name="Young S."/>
            <person name="Zeng Q."/>
            <person name="Koehrsen M."/>
            <person name="Alvarado L."/>
            <person name="Berlin A."/>
            <person name="Chapman S.B."/>
            <person name="Chen Z."/>
            <person name="Freedman E."/>
            <person name="Gellesch M."/>
            <person name="Goldberg J."/>
            <person name="Griggs A."/>
            <person name="Gujja S."/>
            <person name="Heilman E.R."/>
            <person name="Heiman D."/>
            <person name="Hepburn T."/>
            <person name="Howarth C."/>
            <person name="Jen D."/>
            <person name="Larson L."/>
            <person name="Lewis B."/>
            <person name="Mehta T."/>
            <person name="Park D."/>
            <person name="Pearson M."/>
            <person name="Roberts A."/>
            <person name="Saif S."/>
            <person name="Shea T."/>
            <person name="Shenoy N."/>
            <person name="Sisk P."/>
            <person name="Stolte C."/>
            <person name="Sykes S."/>
            <person name="Walk T."/>
            <person name="White J."/>
            <person name="Yandava C."/>
            <person name="Haas B."/>
            <person name="Henn M.R."/>
            <person name="Nusbaum C."/>
            <person name="Birren B."/>
        </authorList>
    </citation>
    <scope>NUCLEOTIDE SEQUENCE [LARGE SCALE GENOMIC DNA]</scope>
    <source>
        <strain evidence="2">NA</strain>
    </source>
</reference>
<protein>
    <submittedName>
        <fullName evidence="1">Uncharacterized protein</fullName>
    </submittedName>
</protein>
<comment type="caution">
    <text evidence="1">The sequence shown here is derived from an EMBL/GenBank/DDBJ whole genome shotgun (WGS) entry which is preliminary data.</text>
</comment>
<organism evidence="1 2">
    <name type="scientific">Wuchereria bancrofti</name>
    <dbReference type="NCBI Taxonomy" id="6293"/>
    <lineage>
        <taxon>Eukaryota</taxon>
        <taxon>Metazoa</taxon>
        <taxon>Ecdysozoa</taxon>
        <taxon>Nematoda</taxon>
        <taxon>Chromadorea</taxon>
        <taxon>Rhabditida</taxon>
        <taxon>Spirurina</taxon>
        <taxon>Spiruromorpha</taxon>
        <taxon>Filarioidea</taxon>
        <taxon>Onchocercidae</taxon>
        <taxon>Wuchereria</taxon>
    </lineage>
</organism>